<name>A0A0B6CYR9_9GAMM</name>
<dbReference type="GO" id="GO:0005524">
    <property type="term" value="F:ATP binding"/>
    <property type="evidence" value="ECO:0007669"/>
    <property type="project" value="UniProtKB-KW"/>
</dbReference>
<gene>
    <name evidence="14" type="primary">argB</name>
    <name evidence="14" type="ORF">LA55_249</name>
</gene>
<dbReference type="EC" id="2.7.2.8" evidence="2"/>
<dbReference type="SUPFAM" id="SSF53633">
    <property type="entry name" value="Carbamate kinase-like"/>
    <property type="match status" value="1"/>
</dbReference>
<comment type="pathway">
    <text evidence="1">Amino-acid biosynthesis; L-arginine biosynthesis; N(2)-acetyl-L-ornithine from L-glutamate: step 2/4.</text>
</comment>
<feature type="domain" description="Aspartate/glutamate/uridylate kinase" evidence="13">
    <location>
        <begin position="7"/>
        <end position="240"/>
    </location>
</feature>
<dbReference type="STRING" id="28110.KU46_797"/>
<accession>A0A0B6CYR9</accession>
<evidence type="ECO:0000256" key="7">
    <source>
        <dbReference type="ARBA" id="ARBA00022741"/>
    </source>
</evidence>
<evidence type="ECO:0000313" key="14">
    <source>
        <dbReference type="EMBL" id="AJI53744.1"/>
    </source>
</evidence>
<dbReference type="GO" id="GO:0003991">
    <property type="term" value="F:acetylglutamate kinase activity"/>
    <property type="evidence" value="ECO:0007669"/>
    <property type="project" value="UniProtKB-EC"/>
</dbReference>
<dbReference type="KEGG" id="fpm:LA56_1617"/>
<comment type="catalytic activity">
    <reaction evidence="12">
        <text>N-acetyl-L-glutamate + ATP = N-acetyl-L-glutamyl 5-phosphate + ADP</text>
        <dbReference type="Rhea" id="RHEA:14629"/>
        <dbReference type="ChEBI" id="CHEBI:30616"/>
        <dbReference type="ChEBI" id="CHEBI:44337"/>
        <dbReference type="ChEBI" id="CHEBI:57936"/>
        <dbReference type="ChEBI" id="CHEBI:456216"/>
        <dbReference type="EC" id="2.7.2.8"/>
    </reaction>
</comment>
<evidence type="ECO:0000256" key="9">
    <source>
        <dbReference type="ARBA" id="ARBA00022840"/>
    </source>
</evidence>
<dbReference type="InterPro" id="IPR004662">
    <property type="entry name" value="AcgluKinase_fam"/>
</dbReference>
<dbReference type="NCBIfam" id="TIGR00761">
    <property type="entry name" value="argB"/>
    <property type="match status" value="1"/>
</dbReference>
<dbReference type="EMBL" id="CP009440">
    <property type="protein sequence ID" value="AJI53744.1"/>
    <property type="molecule type" value="Genomic_DNA"/>
</dbReference>
<dbReference type="PANTHER" id="PTHR23342:SF0">
    <property type="entry name" value="N-ACETYLGLUTAMATE SYNTHASE, MITOCHONDRIAL"/>
    <property type="match status" value="1"/>
</dbReference>
<evidence type="ECO:0000256" key="4">
    <source>
        <dbReference type="ARBA" id="ARBA00022571"/>
    </source>
</evidence>
<reference evidence="14 15" key="1">
    <citation type="journal article" date="2015" name="Genome Announc.">
        <title>Genome sequencing of 18 francisella strains to aid in assay development and testing.</title>
        <authorList>
            <person name="Johnson S.L."/>
            <person name="Daligault H.E."/>
            <person name="Davenport K.W."/>
            <person name="Coyne S.R."/>
            <person name="Frey K.G."/>
            <person name="Koroleva G.I."/>
            <person name="Broomall S.M."/>
            <person name="Bishop-Lilly K.A."/>
            <person name="Bruce D.C."/>
            <person name="Chertkov O."/>
            <person name="Freitas T."/>
            <person name="Jaissle J."/>
            <person name="Ladner J.T."/>
            <person name="Rosenzweig C.N."/>
            <person name="Gibbons H.S."/>
            <person name="Palacios G.F."/>
            <person name="Redden C.L."/>
            <person name="Xu Y."/>
            <person name="Minogue T.D."/>
            <person name="Chain P.S."/>
        </authorList>
    </citation>
    <scope>NUCLEOTIDE SEQUENCE [LARGE SCALE GENOMIC DNA]</scope>
    <source>
        <strain evidence="14 15">GA01-2794</strain>
    </source>
</reference>
<keyword evidence="4" id="KW-0055">Arginine biosynthesis</keyword>
<dbReference type="KEGG" id="fpz:LA55_249"/>
<dbReference type="CDD" id="cd04238">
    <property type="entry name" value="AAK_NAGK-like"/>
    <property type="match status" value="1"/>
</dbReference>
<proteinExistence type="predicted"/>
<sequence length="268" mass="29331">MKELANKRILIKLGGSVLEDEKVMKNLCIDIKNLKEAGAEIIIVHGGGKFITKCLEKHNVQTKFLDGFRVTPKEHMEIIQMALYRVNKKLSQMFSSINLDGISISGEDSNLITCSLIDKDKYGYVGLVKDVDPTVILKALPQGLIPIVATICLTDKFESVNVNADNVASELAIICDVDELIYITDQNGVLDNNGNLIKSLSVKDISKLIENKTAVGGMSIKLDSIKNFLNCSKKTISILNGNQEQILTKKILFNAEELGTTCVFGGGI</sequence>
<keyword evidence="8 14" id="KW-0418">Kinase</keyword>
<evidence type="ECO:0000256" key="3">
    <source>
        <dbReference type="ARBA" id="ARBA00021197"/>
    </source>
</evidence>
<protein>
    <recommendedName>
        <fullName evidence="3">Acetylglutamate kinase</fullName>
        <ecNumber evidence="2">2.7.2.8</ecNumber>
    </recommendedName>
    <alternativeName>
        <fullName evidence="10">N-acetyl-L-glutamate 5-phosphotransferase</fullName>
    </alternativeName>
    <alternativeName>
        <fullName evidence="11">NAG kinase</fullName>
    </alternativeName>
</protein>
<evidence type="ECO:0000256" key="10">
    <source>
        <dbReference type="ARBA" id="ARBA00030178"/>
    </source>
</evidence>
<dbReference type="Gene3D" id="3.40.1160.10">
    <property type="entry name" value="Acetylglutamate kinase-like"/>
    <property type="match status" value="1"/>
</dbReference>
<dbReference type="PIRSF" id="PIRSF000728">
    <property type="entry name" value="NAGK"/>
    <property type="match status" value="1"/>
</dbReference>
<dbReference type="InterPro" id="IPR001048">
    <property type="entry name" value="Asp/Glu/Uridylate_kinase"/>
</dbReference>
<dbReference type="RefSeq" id="WP_035722092.1">
    <property type="nucleotide sequence ID" value="NZ_CP009440.1"/>
</dbReference>
<dbReference type="Pfam" id="PF00696">
    <property type="entry name" value="AA_kinase"/>
    <property type="match status" value="1"/>
</dbReference>
<keyword evidence="6 14" id="KW-0808">Transferase</keyword>
<keyword evidence="9" id="KW-0067">ATP-binding</keyword>
<evidence type="ECO:0000256" key="1">
    <source>
        <dbReference type="ARBA" id="ARBA00004828"/>
    </source>
</evidence>
<keyword evidence="5" id="KW-0028">Amino-acid biosynthesis</keyword>
<evidence type="ECO:0000256" key="12">
    <source>
        <dbReference type="ARBA" id="ARBA00048141"/>
    </source>
</evidence>
<evidence type="ECO:0000256" key="2">
    <source>
        <dbReference type="ARBA" id="ARBA00013065"/>
    </source>
</evidence>
<organism evidence="14 15">
    <name type="scientific">Francisella philomiragia</name>
    <dbReference type="NCBI Taxonomy" id="28110"/>
    <lineage>
        <taxon>Bacteria</taxon>
        <taxon>Pseudomonadati</taxon>
        <taxon>Pseudomonadota</taxon>
        <taxon>Gammaproteobacteria</taxon>
        <taxon>Thiotrichales</taxon>
        <taxon>Francisellaceae</taxon>
        <taxon>Francisella</taxon>
    </lineage>
</organism>
<evidence type="ECO:0000256" key="8">
    <source>
        <dbReference type="ARBA" id="ARBA00022777"/>
    </source>
</evidence>
<dbReference type="Proteomes" id="UP000031830">
    <property type="component" value="Chromosome"/>
</dbReference>
<evidence type="ECO:0000256" key="11">
    <source>
        <dbReference type="ARBA" id="ARBA00030639"/>
    </source>
</evidence>
<dbReference type="GO" id="GO:0006526">
    <property type="term" value="P:L-arginine biosynthetic process"/>
    <property type="evidence" value="ECO:0007669"/>
    <property type="project" value="UniProtKB-KW"/>
</dbReference>
<evidence type="ECO:0000313" key="15">
    <source>
        <dbReference type="Proteomes" id="UP000031830"/>
    </source>
</evidence>
<dbReference type="GO" id="GO:0005737">
    <property type="term" value="C:cytoplasm"/>
    <property type="evidence" value="ECO:0007669"/>
    <property type="project" value="InterPro"/>
</dbReference>
<dbReference type="PANTHER" id="PTHR23342">
    <property type="entry name" value="N-ACETYLGLUTAMATE SYNTHASE"/>
    <property type="match status" value="1"/>
</dbReference>
<evidence type="ECO:0000259" key="13">
    <source>
        <dbReference type="Pfam" id="PF00696"/>
    </source>
</evidence>
<evidence type="ECO:0000256" key="6">
    <source>
        <dbReference type="ARBA" id="ARBA00022679"/>
    </source>
</evidence>
<keyword evidence="7" id="KW-0547">Nucleotide-binding</keyword>
<dbReference type="InterPro" id="IPR036393">
    <property type="entry name" value="AceGlu_kinase-like_sf"/>
</dbReference>
<dbReference type="AlphaFoldDB" id="A0A0B6CYR9"/>
<evidence type="ECO:0000256" key="5">
    <source>
        <dbReference type="ARBA" id="ARBA00022605"/>
    </source>
</evidence>
<dbReference type="OrthoDB" id="9803155at2"/>